<dbReference type="AlphaFoldDB" id="A0A239P9H0"/>
<accession>A0A239P9H0</accession>
<gene>
    <name evidence="1" type="ORF">SAMN05216276_110226</name>
</gene>
<name>A0A239P9H0_9ACTN</name>
<dbReference type="Proteomes" id="UP000198282">
    <property type="component" value="Unassembled WGS sequence"/>
</dbReference>
<evidence type="ECO:0000313" key="1">
    <source>
        <dbReference type="EMBL" id="SNT63595.1"/>
    </source>
</evidence>
<protein>
    <submittedName>
        <fullName evidence="1">Uncharacterized protein</fullName>
    </submittedName>
</protein>
<proteinExistence type="predicted"/>
<sequence length="45" mass="4662">MPAVWHADSDSHLLDADSAVGDAVTVLPACLGTHFRDNGMSPGAR</sequence>
<reference evidence="1 2" key="1">
    <citation type="submission" date="2017-06" db="EMBL/GenBank/DDBJ databases">
        <authorList>
            <person name="Kim H.J."/>
            <person name="Triplett B.A."/>
        </authorList>
    </citation>
    <scope>NUCLEOTIDE SEQUENCE [LARGE SCALE GENOMIC DNA]</scope>
    <source>
        <strain evidence="1 2">CGMCC 4.2132</strain>
    </source>
</reference>
<organism evidence="1 2">
    <name type="scientific">Streptosporangium subroseum</name>
    <dbReference type="NCBI Taxonomy" id="106412"/>
    <lineage>
        <taxon>Bacteria</taxon>
        <taxon>Bacillati</taxon>
        <taxon>Actinomycetota</taxon>
        <taxon>Actinomycetes</taxon>
        <taxon>Streptosporangiales</taxon>
        <taxon>Streptosporangiaceae</taxon>
        <taxon>Streptosporangium</taxon>
    </lineage>
</organism>
<evidence type="ECO:0000313" key="2">
    <source>
        <dbReference type="Proteomes" id="UP000198282"/>
    </source>
</evidence>
<keyword evidence="2" id="KW-1185">Reference proteome</keyword>
<dbReference type="EMBL" id="FZOD01000102">
    <property type="protein sequence ID" value="SNT63595.1"/>
    <property type="molecule type" value="Genomic_DNA"/>
</dbReference>